<dbReference type="AlphaFoldDB" id="A0A433UIU2"/>
<organism evidence="1 2">
    <name type="scientific">Trichormus variabilis SAG 1403-4b</name>
    <dbReference type="NCBI Taxonomy" id="447716"/>
    <lineage>
        <taxon>Bacteria</taxon>
        <taxon>Bacillati</taxon>
        <taxon>Cyanobacteriota</taxon>
        <taxon>Cyanophyceae</taxon>
        <taxon>Nostocales</taxon>
        <taxon>Nostocaceae</taxon>
        <taxon>Trichormus</taxon>
    </lineage>
</organism>
<evidence type="ECO:0000313" key="1">
    <source>
        <dbReference type="EMBL" id="RUS93768.1"/>
    </source>
</evidence>
<proteinExistence type="predicted"/>
<dbReference type="RefSeq" id="WP_127056090.1">
    <property type="nucleotide sequence ID" value="NZ_RSCM01000017.1"/>
</dbReference>
<dbReference type="Proteomes" id="UP000276103">
    <property type="component" value="Unassembled WGS sequence"/>
</dbReference>
<evidence type="ECO:0000313" key="2">
    <source>
        <dbReference type="Proteomes" id="UP000276103"/>
    </source>
</evidence>
<keyword evidence="2" id="KW-1185">Reference proteome</keyword>
<name>A0A433UIU2_ANAVA</name>
<reference evidence="1 2" key="1">
    <citation type="journal article" date="2019" name="Genome Biol. Evol.">
        <title>Day and night: Metabolic profiles and evolutionary relationships of six axenic non-marine cyanobacteria.</title>
        <authorList>
            <person name="Will S.E."/>
            <person name="Henke P."/>
            <person name="Boedeker C."/>
            <person name="Huang S."/>
            <person name="Brinkmann H."/>
            <person name="Rohde M."/>
            <person name="Jarek M."/>
            <person name="Friedl T."/>
            <person name="Seufert S."/>
            <person name="Schumacher M."/>
            <person name="Overmann J."/>
            <person name="Neumann-Schaal M."/>
            <person name="Petersen J."/>
        </authorList>
    </citation>
    <scope>NUCLEOTIDE SEQUENCE [LARGE SCALE GENOMIC DNA]</scope>
    <source>
        <strain evidence="1 2">SAG 1403-4b</strain>
    </source>
</reference>
<comment type="caution">
    <text evidence="1">The sequence shown here is derived from an EMBL/GenBank/DDBJ whole genome shotgun (WGS) entry which is preliminary data.</text>
</comment>
<dbReference type="EMBL" id="RSCM01000017">
    <property type="protein sequence ID" value="RUS93768.1"/>
    <property type="molecule type" value="Genomic_DNA"/>
</dbReference>
<accession>A0A433UIU2</accession>
<protein>
    <submittedName>
        <fullName evidence="1">Uncharacterized protein</fullName>
    </submittedName>
</protein>
<dbReference type="OrthoDB" id="583031at2"/>
<sequence length="150" mass="16869">MNRMLELQDPGNFSLQYSNSIPPVVIEMQNGENIYAKLTEVIIPVVFDKPILNARITTTVPAGKIWEFAGTLRQVVDTGLGKCIVEQRSLSLIERNLVLFSKVSGDYSLRYKPPKWFISVEINIYQYEGSDTSVIENSLGQIESKIDALT</sequence>
<gene>
    <name evidence="1" type="ORF">DSM107003_42690</name>
</gene>